<comment type="caution">
    <text evidence="2">The sequence shown here is derived from an EMBL/GenBank/DDBJ whole genome shotgun (WGS) entry which is preliminary data.</text>
</comment>
<evidence type="ECO:0000256" key="1">
    <source>
        <dbReference type="SAM" id="MobiDB-lite"/>
    </source>
</evidence>
<proteinExistence type="predicted"/>
<name>A0A8X6XDJ2_9ARAC</name>
<gene>
    <name evidence="2" type="primary">AVEN_71424_1</name>
    <name evidence="2" type="ORF">TNIN_470881</name>
</gene>
<organism evidence="2 3">
    <name type="scientific">Trichonephila inaurata madagascariensis</name>
    <dbReference type="NCBI Taxonomy" id="2747483"/>
    <lineage>
        <taxon>Eukaryota</taxon>
        <taxon>Metazoa</taxon>
        <taxon>Ecdysozoa</taxon>
        <taxon>Arthropoda</taxon>
        <taxon>Chelicerata</taxon>
        <taxon>Arachnida</taxon>
        <taxon>Araneae</taxon>
        <taxon>Araneomorphae</taxon>
        <taxon>Entelegynae</taxon>
        <taxon>Araneoidea</taxon>
        <taxon>Nephilidae</taxon>
        <taxon>Trichonephila</taxon>
        <taxon>Trichonephila inaurata</taxon>
    </lineage>
</organism>
<feature type="region of interest" description="Disordered" evidence="1">
    <location>
        <begin position="1"/>
        <end position="22"/>
    </location>
</feature>
<evidence type="ECO:0000313" key="3">
    <source>
        <dbReference type="Proteomes" id="UP000886998"/>
    </source>
</evidence>
<keyword evidence="3" id="KW-1185">Reference proteome</keyword>
<dbReference type="Proteomes" id="UP000886998">
    <property type="component" value="Unassembled WGS sequence"/>
</dbReference>
<sequence length="169" mass="18742">MCRKKPDTSVSVESSNPSPEISLSNQCNKNKTVYLQTLCAVVGGQGCEKHVRILLDSASQFSHISERLIAYLGLVLHRQETIIHSLFGGTQTKPKRHGVFSIELKDIKGKYSCCFETLSEEKICGYVPKITDQCILNNLKAMNIEFSDSFSEDLEIDLLLGAIMNLVAS</sequence>
<feature type="compositionally biased region" description="Low complexity" evidence="1">
    <location>
        <begin position="9"/>
        <end position="22"/>
    </location>
</feature>
<reference evidence="2" key="1">
    <citation type="submission" date="2020-08" db="EMBL/GenBank/DDBJ databases">
        <title>Multicomponent nature underlies the extraordinary mechanical properties of spider dragline silk.</title>
        <authorList>
            <person name="Kono N."/>
            <person name="Nakamura H."/>
            <person name="Mori M."/>
            <person name="Yoshida Y."/>
            <person name="Ohtoshi R."/>
            <person name="Malay A.D."/>
            <person name="Moran D.A.P."/>
            <person name="Tomita M."/>
            <person name="Numata K."/>
            <person name="Arakawa K."/>
        </authorList>
    </citation>
    <scope>NUCLEOTIDE SEQUENCE</scope>
</reference>
<dbReference type="AlphaFoldDB" id="A0A8X6XDJ2"/>
<dbReference type="OrthoDB" id="6434384at2759"/>
<protein>
    <submittedName>
        <fullName evidence="2">DUF1758 domain-containing protein</fullName>
    </submittedName>
</protein>
<evidence type="ECO:0000313" key="2">
    <source>
        <dbReference type="EMBL" id="GFY51403.1"/>
    </source>
</evidence>
<dbReference type="EMBL" id="BMAV01008046">
    <property type="protein sequence ID" value="GFY51403.1"/>
    <property type="molecule type" value="Genomic_DNA"/>
</dbReference>
<accession>A0A8X6XDJ2</accession>